<dbReference type="EMBL" id="CP012159">
    <property type="protein sequence ID" value="AKT41829.1"/>
    <property type="molecule type" value="Genomic_DNA"/>
</dbReference>
<dbReference type="AlphaFoldDB" id="A0A0K1ELU0"/>
<organism evidence="2 3">
    <name type="scientific">Chondromyces crocatus</name>
    <dbReference type="NCBI Taxonomy" id="52"/>
    <lineage>
        <taxon>Bacteria</taxon>
        <taxon>Pseudomonadati</taxon>
        <taxon>Myxococcota</taxon>
        <taxon>Polyangia</taxon>
        <taxon>Polyangiales</taxon>
        <taxon>Polyangiaceae</taxon>
        <taxon>Chondromyces</taxon>
    </lineage>
</organism>
<name>A0A0K1ELU0_CHOCO</name>
<dbReference type="RefSeq" id="WP_245677820.1">
    <property type="nucleotide sequence ID" value="NZ_CP012159.1"/>
</dbReference>
<accession>A0A0K1ELU0</accession>
<feature type="signal peptide" evidence="1">
    <location>
        <begin position="1"/>
        <end position="19"/>
    </location>
</feature>
<dbReference type="PROSITE" id="PS51257">
    <property type="entry name" value="PROKAR_LIPOPROTEIN"/>
    <property type="match status" value="1"/>
</dbReference>
<protein>
    <recommendedName>
        <fullName evidence="4">TonB C-terminal domain-containing protein</fullName>
    </recommendedName>
</protein>
<keyword evidence="1" id="KW-0732">Signal</keyword>
<evidence type="ECO:0000313" key="2">
    <source>
        <dbReference type="EMBL" id="AKT41829.1"/>
    </source>
</evidence>
<dbReference type="KEGG" id="ccro:CMC5_060400"/>
<evidence type="ECO:0008006" key="4">
    <source>
        <dbReference type="Google" id="ProtNLM"/>
    </source>
</evidence>
<feature type="chain" id="PRO_5005459650" description="TonB C-terminal domain-containing protein" evidence="1">
    <location>
        <begin position="20"/>
        <end position="241"/>
    </location>
</feature>
<keyword evidence="3" id="KW-1185">Reference proteome</keyword>
<proteinExistence type="predicted"/>
<evidence type="ECO:0000256" key="1">
    <source>
        <dbReference type="SAM" id="SignalP"/>
    </source>
</evidence>
<evidence type="ECO:0000313" key="3">
    <source>
        <dbReference type="Proteomes" id="UP000067626"/>
    </source>
</evidence>
<dbReference type="Proteomes" id="UP000067626">
    <property type="component" value="Chromosome"/>
</dbReference>
<dbReference type="InterPro" id="IPR049806">
    <property type="entry name" value="MasK-like_C"/>
</dbReference>
<sequence>MITKVQGSLGWMLVVAAFAGCGGTQPPAEVPEAEGSSSTARRGGSGMGISAEIGALDEADTQAVFEKAAGKLMRCFEQGMRRVPYLGGEVRLAARVTESGGARWVYVKDSTLGDRQAETCMVETLRGVSWPKPVGGEGLAENSYHFDPSADERPPVSWSADALGAPFQDALPRLTSCRKDAGTGVMKATLYVDPDGKVVSAGVSGSDDRAEAAASCVVDALRGVTFPSPGSYDAKVSVTID</sequence>
<dbReference type="NCBIfam" id="NF033768">
    <property type="entry name" value="myxo_SS_tail"/>
    <property type="match status" value="1"/>
</dbReference>
<gene>
    <name evidence="2" type="ORF">CMC5_060400</name>
</gene>
<reference evidence="2 3" key="1">
    <citation type="submission" date="2015-07" db="EMBL/GenBank/DDBJ databases">
        <title>Genome analysis of myxobacterium Chondromyces crocatus Cm c5 reveals a high potential for natural compound synthesis and the genetic basis for the loss of fruiting body formation.</title>
        <authorList>
            <person name="Zaburannyi N."/>
            <person name="Bunk B."/>
            <person name="Maier J."/>
            <person name="Overmann J."/>
            <person name="Mueller R."/>
        </authorList>
    </citation>
    <scope>NUCLEOTIDE SEQUENCE [LARGE SCALE GENOMIC DNA]</scope>
    <source>
        <strain evidence="2 3">Cm c5</strain>
    </source>
</reference>